<dbReference type="Proteomes" id="UP000683428">
    <property type="component" value="Chromosome"/>
</dbReference>
<gene>
    <name evidence="3" type="ORF">Azoinq_03550</name>
</gene>
<comment type="similarity">
    <text evidence="1">Belongs to the NifZ family.</text>
</comment>
<evidence type="ECO:0000313" key="4">
    <source>
        <dbReference type="Proteomes" id="UP000683428"/>
    </source>
</evidence>
<dbReference type="AlphaFoldDB" id="A0A975XVC1"/>
<sequence>MSAMFQIGDIVFAREALYNDGHIPDIPAEAGLAAPGDRGVVVQIGRVAAGMGPEEQFIYLVRFEQANEQLGPPVGCLPEELTQDEVAAQALAAAD</sequence>
<evidence type="ECO:0000256" key="2">
    <source>
        <dbReference type="ARBA" id="ARBA00023231"/>
    </source>
</evidence>
<keyword evidence="4" id="KW-1185">Reference proteome</keyword>
<reference evidence="3" key="1">
    <citation type="submission" date="2020-11" db="EMBL/GenBank/DDBJ databases">
        <title>Azospira inquinata sp. nov.</title>
        <authorList>
            <person name="Moe W.M."/>
            <person name="Mikes M.C."/>
        </authorList>
    </citation>
    <scope>NUCLEOTIDE SEQUENCE</scope>
    <source>
        <strain evidence="3">Azo-3</strain>
    </source>
</reference>
<accession>A0A975XVC1</accession>
<protein>
    <submittedName>
        <fullName evidence="3">Nitrogen fixation protein NifZ</fullName>
    </submittedName>
</protein>
<dbReference type="EMBL" id="CP064782">
    <property type="protein sequence ID" value="QWT49698.1"/>
    <property type="molecule type" value="Genomic_DNA"/>
</dbReference>
<keyword evidence="2" id="KW-0535">Nitrogen fixation</keyword>
<organism evidence="3 4">
    <name type="scientific">Azospira inquinata</name>
    <dbReference type="NCBI Taxonomy" id="2785627"/>
    <lineage>
        <taxon>Bacteria</taxon>
        <taxon>Pseudomonadati</taxon>
        <taxon>Pseudomonadota</taxon>
        <taxon>Betaproteobacteria</taxon>
        <taxon>Rhodocyclales</taxon>
        <taxon>Rhodocyclaceae</taxon>
        <taxon>Azospira</taxon>
    </lineage>
</organism>
<name>A0A975XVC1_9RHOO</name>
<proteinExistence type="inferred from homology"/>
<dbReference type="RefSeq" id="WP_216125969.1">
    <property type="nucleotide sequence ID" value="NZ_CP064782.1"/>
</dbReference>
<dbReference type="GO" id="GO:0009399">
    <property type="term" value="P:nitrogen fixation"/>
    <property type="evidence" value="ECO:0007669"/>
    <property type="project" value="InterPro"/>
</dbReference>
<evidence type="ECO:0000256" key="1">
    <source>
        <dbReference type="ARBA" id="ARBA00008027"/>
    </source>
</evidence>
<dbReference type="InterPro" id="IPR007415">
    <property type="entry name" value="Nitrogenase_MoFe_mat_NifZ"/>
</dbReference>
<dbReference type="KEGG" id="aiq:Azoinq_03550"/>
<evidence type="ECO:0000313" key="3">
    <source>
        <dbReference type="EMBL" id="QWT49698.1"/>
    </source>
</evidence>
<dbReference type="Pfam" id="PF04319">
    <property type="entry name" value="NifZ"/>
    <property type="match status" value="1"/>
</dbReference>